<dbReference type="InterPro" id="IPR011434">
    <property type="entry name" value="Ltp-like_HTH"/>
</dbReference>
<evidence type="ECO:0000259" key="2">
    <source>
        <dbReference type="Pfam" id="PF07553"/>
    </source>
</evidence>
<dbReference type="EMBL" id="MIQE01000011">
    <property type="protein sequence ID" value="OFA11070.1"/>
    <property type="molecule type" value="Genomic_DNA"/>
</dbReference>
<sequence>MKRIALIGVTLTTALLLTGCGNTNSSSSDANRSSKQETTTTVDSSSESTKKIPAEYQAALNKADTYARTMSMSKRAIYDQLKSKAGEDFSPKVAYWAATRLSGINWNKNAVEKAKTYQKEMSMSKNAIYDQLTSSYGEKFTPSQAQYAVNHLN</sequence>
<feature type="region of interest" description="Disordered" evidence="1">
    <location>
        <begin position="23"/>
        <end position="50"/>
    </location>
</feature>
<keyword evidence="3" id="KW-0449">Lipoprotein</keyword>
<protein>
    <submittedName>
        <fullName evidence="3">Host cell surface-exposed lipoprotein</fullName>
    </submittedName>
</protein>
<dbReference type="RefSeq" id="WP_070367727.1">
    <property type="nucleotide sequence ID" value="NZ_JAZHVW010000004.1"/>
</dbReference>
<feature type="compositionally biased region" description="Low complexity" evidence="1">
    <location>
        <begin position="23"/>
        <end position="47"/>
    </location>
</feature>
<dbReference type="Pfam" id="PF07553">
    <property type="entry name" value="Lipoprotein_Ltp"/>
    <property type="match status" value="2"/>
</dbReference>
<dbReference type="PROSITE" id="PS51257">
    <property type="entry name" value="PROKAR_LIPOPROTEIN"/>
    <property type="match status" value="1"/>
</dbReference>
<feature type="domain" description="Putative host cell surface-exposed lipoprotein Ltp-like HTH region" evidence="2">
    <location>
        <begin position="105"/>
        <end position="152"/>
    </location>
</feature>
<dbReference type="Gene3D" id="1.10.10.10">
    <property type="entry name" value="Winged helix-like DNA-binding domain superfamily/Winged helix DNA-binding domain"/>
    <property type="match status" value="2"/>
</dbReference>
<comment type="caution">
    <text evidence="3">The sequence shown here is derived from an EMBL/GenBank/DDBJ whole genome shotgun (WGS) entry which is preliminary data.</text>
</comment>
<evidence type="ECO:0000256" key="1">
    <source>
        <dbReference type="SAM" id="MobiDB-lite"/>
    </source>
</evidence>
<dbReference type="Proteomes" id="UP000177010">
    <property type="component" value="Unassembled WGS sequence"/>
</dbReference>
<name>A0A1E7XD74_9LACO</name>
<evidence type="ECO:0000313" key="3">
    <source>
        <dbReference type="EMBL" id="OFA11070.1"/>
    </source>
</evidence>
<feature type="domain" description="Putative host cell surface-exposed lipoprotein Ltp-like HTH region" evidence="2">
    <location>
        <begin position="55"/>
        <end position="97"/>
    </location>
</feature>
<dbReference type="InterPro" id="IPR036388">
    <property type="entry name" value="WH-like_DNA-bd_sf"/>
</dbReference>
<reference evidence="3 4" key="1">
    <citation type="submission" date="2016-09" db="EMBL/GenBank/DDBJ databases">
        <title>Genome Sequence of Lactobacillus sunkii Strain CG01.</title>
        <authorList>
            <person name="Poehlein A."/>
            <person name="Gabris C."/>
            <person name="Bengelsdorf F.R."/>
            <person name="Duerre P."/>
            <person name="Daniel R."/>
        </authorList>
    </citation>
    <scope>NUCLEOTIDE SEQUENCE [LARGE SCALE GENOMIC DNA]</scope>
    <source>
        <strain evidence="3 4">CG_D</strain>
    </source>
</reference>
<evidence type="ECO:0000313" key="4">
    <source>
        <dbReference type="Proteomes" id="UP000177010"/>
    </source>
</evidence>
<dbReference type="STRING" id="481719.LASUN_11420"/>
<accession>A0A1E7XD74</accession>
<proteinExistence type="predicted"/>
<dbReference type="AlphaFoldDB" id="A0A1E7XD74"/>
<organism evidence="3 4">
    <name type="scientific">Lentilactobacillus sunkii</name>
    <dbReference type="NCBI Taxonomy" id="481719"/>
    <lineage>
        <taxon>Bacteria</taxon>
        <taxon>Bacillati</taxon>
        <taxon>Bacillota</taxon>
        <taxon>Bacilli</taxon>
        <taxon>Lactobacillales</taxon>
        <taxon>Lactobacillaceae</taxon>
        <taxon>Lentilactobacillus</taxon>
    </lineage>
</organism>
<gene>
    <name evidence="3" type="ORF">LASUN_11420</name>
</gene>